<organism evidence="2 3">
    <name type="scientific">Neptunomonas phycophila</name>
    <dbReference type="NCBI Taxonomy" id="1572645"/>
    <lineage>
        <taxon>Bacteria</taxon>
        <taxon>Pseudomonadati</taxon>
        <taxon>Pseudomonadota</taxon>
        <taxon>Gammaproteobacteria</taxon>
        <taxon>Oceanospirillales</taxon>
        <taxon>Oceanospirillaceae</taxon>
        <taxon>Neptunomonas</taxon>
    </lineage>
</organism>
<proteinExistence type="predicted"/>
<accession>A0AAW7XG94</accession>
<dbReference type="RefSeq" id="WP_303549176.1">
    <property type="nucleotide sequence ID" value="NZ_JAUOPG010000003.1"/>
</dbReference>
<reference evidence="2" key="1">
    <citation type="submission" date="2023-07" db="EMBL/GenBank/DDBJ databases">
        <title>Genome content predicts the carbon catabolic preferences of heterotrophic bacteria.</title>
        <authorList>
            <person name="Gralka M."/>
        </authorList>
    </citation>
    <scope>NUCLEOTIDE SEQUENCE</scope>
    <source>
        <strain evidence="2">I2M16</strain>
    </source>
</reference>
<protein>
    <submittedName>
        <fullName evidence="2">DUF2799 domain-containing protein</fullName>
    </submittedName>
</protein>
<sequence>MNIWRCLQLILMVSVLSACSAMSDKECLQADWSTVGQLDAEQGRVSATRLEKYYRSCADVSVVPDKTQYEQGYQQGLQQFCTQSKGYYFGLHGGQYKGTCHTPATDEASFMSGYQPATERYKLERRVDELERLIAKEQTRFLHRRPLRVNSAEHAARDALQTHEHYQALFWLRMERQDVLQALRQWETTHQTLMDAIHGQPQ</sequence>
<dbReference type="AlphaFoldDB" id="A0AAW7XG94"/>
<dbReference type="EMBL" id="JAUOPG010000003">
    <property type="protein sequence ID" value="MDO6453065.1"/>
    <property type="molecule type" value="Genomic_DNA"/>
</dbReference>
<evidence type="ECO:0000256" key="1">
    <source>
        <dbReference type="SAM" id="SignalP"/>
    </source>
</evidence>
<dbReference type="PROSITE" id="PS51257">
    <property type="entry name" value="PROKAR_LIPOPROTEIN"/>
    <property type="match status" value="1"/>
</dbReference>
<comment type="caution">
    <text evidence="2">The sequence shown here is derived from an EMBL/GenBank/DDBJ whole genome shotgun (WGS) entry which is preliminary data.</text>
</comment>
<dbReference type="Proteomes" id="UP001169862">
    <property type="component" value="Unassembled WGS sequence"/>
</dbReference>
<gene>
    <name evidence="2" type="ORF">Q4490_05770</name>
</gene>
<name>A0AAW7XG94_9GAMM</name>
<evidence type="ECO:0000313" key="2">
    <source>
        <dbReference type="EMBL" id="MDO6453065.1"/>
    </source>
</evidence>
<feature type="signal peptide" evidence="1">
    <location>
        <begin position="1"/>
        <end position="20"/>
    </location>
</feature>
<evidence type="ECO:0000313" key="3">
    <source>
        <dbReference type="Proteomes" id="UP001169862"/>
    </source>
</evidence>
<dbReference type="Pfam" id="PF10973">
    <property type="entry name" value="DUF2799"/>
    <property type="match status" value="1"/>
</dbReference>
<dbReference type="InterPro" id="IPR021242">
    <property type="entry name" value="DUF2799"/>
</dbReference>
<keyword evidence="1" id="KW-0732">Signal</keyword>
<feature type="chain" id="PRO_5044003961" evidence="1">
    <location>
        <begin position="21"/>
        <end position="202"/>
    </location>
</feature>